<reference evidence="3" key="1">
    <citation type="submission" date="2022-03" db="EMBL/GenBank/DDBJ databases">
        <authorList>
            <person name="Sayadi A."/>
        </authorList>
    </citation>
    <scope>NUCLEOTIDE SEQUENCE</scope>
</reference>
<evidence type="ECO:0000313" key="4">
    <source>
        <dbReference type="Proteomes" id="UP001152888"/>
    </source>
</evidence>
<evidence type="ECO:0000256" key="2">
    <source>
        <dbReference type="SAM" id="Phobius"/>
    </source>
</evidence>
<gene>
    <name evidence="3" type="ORF">ACAOBT_LOCUS23188</name>
</gene>
<evidence type="ECO:0000256" key="1">
    <source>
        <dbReference type="SAM" id="MobiDB-lite"/>
    </source>
</evidence>
<keyword evidence="2" id="KW-1133">Transmembrane helix</keyword>
<keyword evidence="4" id="KW-1185">Reference proteome</keyword>
<keyword evidence="2" id="KW-0812">Transmembrane</keyword>
<accession>A0A9P0LNE2</accession>
<evidence type="ECO:0000313" key="3">
    <source>
        <dbReference type="EMBL" id="CAH1996405.1"/>
    </source>
</evidence>
<proteinExistence type="predicted"/>
<protein>
    <submittedName>
        <fullName evidence="3">Uncharacterized protein</fullName>
    </submittedName>
</protein>
<dbReference type="AlphaFoldDB" id="A0A9P0LNE2"/>
<feature type="transmembrane region" description="Helical" evidence="2">
    <location>
        <begin position="28"/>
        <end position="45"/>
    </location>
</feature>
<keyword evidence="2" id="KW-0472">Membrane</keyword>
<name>A0A9P0LNE2_ACAOB</name>
<feature type="region of interest" description="Disordered" evidence="1">
    <location>
        <begin position="49"/>
        <end position="83"/>
    </location>
</feature>
<feature type="compositionally biased region" description="Basic and acidic residues" evidence="1">
    <location>
        <begin position="54"/>
        <end position="65"/>
    </location>
</feature>
<dbReference type="EMBL" id="CAKOFQ010007258">
    <property type="protein sequence ID" value="CAH1996405.1"/>
    <property type="molecule type" value="Genomic_DNA"/>
</dbReference>
<sequence>MIMYNCIFWGNFIKISVSAHISVNMTNILFYYFIFPFLVSSIFGIETNEQPQGGEKEEPVIREPRSPSPRGGGGHGVGGFGGHAFGGVGGHGFGGFGGHGGGRGLGDGSGLGRAFAGLGRGYAAGRGGFVVPPSFLLRRHQEQSF</sequence>
<dbReference type="Proteomes" id="UP001152888">
    <property type="component" value="Unassembled WGS sequence"/>
</dbReference>
<feature type="compositionally biased region" description="Gly residues" evidence="1">
    <location>
        <begin position="70"/>
        <end position="83"/>
    </location>
</feature>
<comment type="caution">
    <text evidence="3">The sequence shown here is derived from an EMBL/GenBank/DDBJ whole genome shotgun (WGS) entry which is preliminary data.</text>
</comment>
<organism evidence="3 4">
    <name type="scientific">Acanthoscelides obtectus</name>
    <name type="common">Bean weevil</name>
    <name type="synonym">Bruchus obtectus</name>
    <dbReference type="NCBI Taxonomy" id="200917"/>
    <lineage>
        <taxon>Eukaryota</taxon>
        <taxon>Metazoa</taxon>
        <taxon>Ecdysozoa</taxon>
        <taxon>Arthropoda</taxon>
        <taxon>Hexapoda</taxon>
        <taxon>Insecta</taxon>
        <taxon>Pterygota</taxon>
        <taxon>Neoptera</taxon>
        <taxon>Endopterygota</taxon>
        <taxon>Coleoptera</taxon>
        <taxon>Polyphaga</taxon>
        <taxon>Cucujiformia</taxon>
        <taxon>Chrysomeloidea</taxon>
        <taxon>Chrysomelidae</taxon>
        <taxon>Bruchinae</taxon>
        <taxon>Bruchini</taxon>
        <taxon>Acanthoscelides</taxon>
    </lineage>
</organism>